<evidence type="ECO:0000313" key="1">
    <source>
        <dbReference type="EMBL" id="ABD46556.1"/>
    </source>
</evidence>
<protein>
    <submittedName>
        <fullName evidence="1">Prismane cluster-containing protein</fullName>
    </submittedName>
</protein>
<dbReference type="GO" id="GO:0004601">
    <property type="term" value="F:peroxidase activity"/>
    <property type="evidence" value="ECO:0007669"/>
    <property type="project" value="TreeGrafter"/>
</dbReference>
<dbReference type="InterPro" id="IPR011254">
    <property type="entry name" value="Prismane-like_sf"/>
</dbReference>
<dbReference type="Pfam" id="PF03063">
    <property type="entry name" value="Prismane"/>
    <property type="match status" value="1"/>
</dbReference>
<reference evidence="1" key="1">
    <citation type="submission" date="2006-02" db="EMBL/GenBank/DDBJ databases">
        <title>The Frequency of Eubacterium-to-Eukaryote Lateral Gene Transfers Shows Significant Cross-Taxa Variation within the Amoebozoa.</title>
        <authorList>
            <person name="Watkins R.F."/>
            <person name="Gray M.W."/>
        </authorList>
    </citation>
    <scope>NUCLEOTIDE SEQUENCE</scope>
</reference>
<feature type="non-terminal residue" evidence="1">
    <location>
        <position position="153"/>
    </location>
</feature>
<organism evidence="1">
    <name type="scientific">Acanthamoeba castellanii</name>
    <name type="common">Amoeba</name>
    <dbReference type="NCBI Taxonomy" id="5755"/>
    <lineage>
        <taxon>Eukaryota</taxon>
        <taxon>Amoebozoa</taxon>
        <taxon>Discosea</taxon>
        <taxon>Longamoebia</taxon>
        <taxon>Centramoebida</taxon>
        <taxon>Acanthamoebidae</taxon>
        <taxon>Acanthamoeba</taxon>
    </lineage>
</organism>
<dbReference type="GO" id="GO:0050418">
    <property type="term" value="F:hydroxylamine reductase activity"/>
    <property type="evidence" value="ECO:0007669"/>
    <property type="project" value="TreeGrafter"/>
</dbReference>
<dbReference type="SUPFAM" id="SSF56821">
    <property type="entry name" value="Prismane protein-like"/>
    <property type="match status" value="1"/>
</dbReference>
<dbReference type="InterPro" id="IPR016100">
    <property type="entry name" value="Prismane_a-bundle"/>
</dbReference>
<dbReference type="Gene3D" id="1.20.1270.20">
    <property type="match status" value="1"/>
</dbReference>
<proteinExistence type="evidence at transcript level"/>
<accession>Q27PT1</accession>
<dbReference type="PANTHER" id="PTHR30109:SF0">
    <property type="entry name" value="HYDROXYLAMINE REDUCTASE"/>
    <property type="match status" value="1"/>
</dbReference>
<dbReference type="AlphaFoldDB" id="Q27PT1"/>
<sequence length="153" mass="17237">MFCFQCEQTRDVKGCTTVGVCGKTPDVAALQDLLVYADKGISMYAKKLREMNIKDHEIDIFILKSLFATLTNVNFDADRFVQYLNAAEKLLNKARTMYEEACMKQGKVPERLTGPAQFKLADKTDVEKMTEQGNEVGIKPRQVKYGNDVVGLQ</sequence>
<dbReference type="VEuPathDB" id="AmoebaDB:ACA1_117330"/>
<dbReference type="EMBL" id="DQ390344">
    <property type="protein sequence ID" value="ABD46556.1"/>
    <property type="molecule type" value="mRNA"/>
</dbReference>
<dbReference type="InterPro" id="IPR004137">
    <property type="entry name" value="HCP/CODH"/>
</dbReference>
<name>Q27PT1_ACACA</name>
<dbReference type="GO" id="GO:0042542">
    <property type="term" value="P:response to hydrogen peroxide"/>
    <property type="evidence" value="ECO:0007669"/>
    <property type="project" value="TreeGrafter"/>
</dbReference>
<dbReference type="PANTHER" id="PTHR30109">
    <property type="entry name" value="HYDROXYLAMINE REDUCTASE"/>
    <property type="match status" value="1"/>
</dbReference>